<dbReference type="AlphaFoldDB" id="G7YLL4"/>
<keyword evidence="2" id="KW-1185">Reference proteome</keyword>
<sequence length="213" mass="23438">MGVQNSYKLSRDVVGKPLVREMDEFRDSLNYMVNPAEEKQMHSIRNLCEITASNGDKGDRGDGFHGHLVHNQHRLVVCYGTIIIISCKNHCTCRTVVVAATVSSADGLGSNMISSIVITSVKNSKKFSCTLIRIHEVNSSSCKVSSEIRDHTCQAAIDLKSSQPCSIIYVFADVSSRFEETSSLRNAGISYRSMHRSCQYPNTLPTISGASRS</sequence>
<name>G7YLL4_CLOSI</name>
<evidence type="ECO:0000313" key="2">
    <source>
        <dbReference type="Proteomes" id="UP000008909"/>
    </source>
</evidence>
<protein>
    <submittedName>
        <fullName evidence="1">Uncharacterized protein</fullName>
    </submittedName>
</protein>
<dbReference type="EMBL" id="DF143612">
    <property type="protein sequence ID" value="GAA53845.1"/>
    <property type="molecule type" value="Genomic_DNA"/>
</dbReference>
<reference evidence="1" key="1">
    <citation type="journal article" date="2011" name="Genome Biol.">
        <title>The draft genome of the carcinogenic human liver fluke Clonorchis sinensis.</title>
        <authorList>
            <person name="Wang X."/>
            <person name="Chen W."/>
            <person name="Huang Y."/>
            <person name="Sun J."/>
            <person name="Men J."/>
            <person name="Liu H."/>
            <person name="Luo F."/>
            <person name="Guo L."/>
            <person name="Lv X."/>
            <person name="Deng C."/>
            <person name="Zhou C."/>
            <person name="Fan Y."/>
            <person name="Li X."/>
            <person name="Huang L."/>
            <person name="Hu Y."/>
            <person name="Liang C."/>
            <person name="Hu X."/>
            <person name="Xu J."/>
            <person name="Yu X."/>
        </authorList>
    </citation>
    <scope>NUCLEOTIDE SEQUENCE [LARGE SCALE GENOMIC DNA]</scope>
    <source>
        <strain evidence="1">Henan</strain>
    </source>
</reference>
<organism evidence="1 2">
    <name type="scientific">Clonorchis sinensis</name>
    <name type="common">Chinese liver fluke</name>
    <dbReference type="NCBI Taxonomy" id="79923"/>
    <lineage>
        <taxon>Eukaryota</taxon>
        <taxon>Metazoa</taxon>
        <taxon>Spiralia</taxon>
        <taxon>Lophotrochozoa</taxon>
        <taxon>Platyhelminthes</taxon>
        <taxon>Trematoda</taxon>
        <taxon>Digenea</taxon>
        <taxon>Opisthorchiida</taxon>
        <taxon>Opisthorchiata</taxon>
        <taxon>Opisthorchiidae</taxon>
        <taxon>Clonorchis</taxon>
    </lineage>
</organism>
<proteinExistence type="predicted"/>
<dbReference type="Proteomes" id="UP000008909">
    <property type="component" value="Unassembled WGS sequence"/>
</dbReference>
<gene>
    <name evidence="1" type="ORF">CLF_111292</name>
</gene>
<reference key="2">
    <citation type="submission" date="2011-10" db="EMBL/GenBank/DDBJ databases">
        <title>The genome and transcriptome sequence of Clonorchis sinensis provide insights into the carcinogenic liver fluke.</title>
        <authorList>
            <person name="Wang X."/>
            <person name="Huang Y."/>
            <person name="Chen W."/>
            <person name="Liu H."/>
            <person name="Guo L."/>
            <person name="Chen Y."/>
            <person name="Luo F."/>
            <person name="Zhou W."/>
            <person name="Sun J."/>
            <person name="Mao Q."/>
            <person name="Liang P."/>
            <person name="Zhou C."/>
            <person name="Tian Y."/>
            <person name="Men J."/>
            <person name="Lv X."/>
            <person name="Huang L."/>
            <person name="Zhou J."/>
            <person name="Hu Y."/>
            <person name="Li R."/>
            <person name="Zhang F."/>
            <person name="Lei H."/>
            <person name="Li X."/>
            <person name="Hu X."/>
            <person name="Liang C."/>
            <person name="Xu J."/>
            <person name="Wu Z."/>
            <person name="Yu X."/>
        </authorList>
    </citation>
    <scope>NUCLEOTIDE SEQUENCE</scope>
    <source>
        <strain>Henan</strain>
    </source>
</reference>
<accession>G7YLL4</accession>
<evidence type="ECO:0000313" key="1">
    <source>
        <dbReference type="EMBL" id="GAA53845.1"/>
    </source>
</evidence>